<proteinExistence type="predicted"/>
<sequence length="40" mass="4563">MKKILNYIAFLLGLDCEIRRKAVDQKICNFGGQGKDEYGN</sequence>
<name>A0A8S5VBD2_9CAUD</name>
<dbReference type="EMBL" id="BK016237">
    <property type="protein sequence ID" value="DAG04036.1"/>
    <property type="molecule type" value="Genomic_DNA"/>
</dbReference>
<reference evidence="1" key="1">
    <citation type="journal article" date="2021" name="Proc. Natl. Acad. Sci. U.S.A.">
        <title>A Catalog of Tens of Thousands of Viruses from Human Metagenomes Reveals Hidden Associations with Chronic Diseases.</title>
        <authorList>
            <person name="Tisza M.J."/>
            <person name="Buck C.B."/>
        </authorList>
    </citation>
    <scope>NUCLEOTIDE SEQUENCE</scope>
    <source>
        <strain evidence="1">CtbEa13</strain>
    </source>
</reference>
<accession>A0A8S5VBD2</accession>
<organism evidence="1">
    <name type="scientific">Myoviridae sp. ctbEa13</name>
    <dbReference type="NCBI Taxonomy" id="2825136"/>
    <lineage>
        <taxon>Viruses</taxon>
        <taxon>Duplodnaviria</taxon>
        <taxon>Heunggongvirae</taxon>
        <taxon>Uroviricota</taxon>
        <taxon>Caudoviricetes</taxon>
    </lineage>
</organism>
<protein>
    <submittedName>
        <fullName evidence="1">Uncharacterized protein</fullName>
    </submittedName>
</protein>
<evidence type="ECO:0000313" key="1">
    <source>
        <dbReference type="EMBL" id="DAG04036.1"/>
    </source>
</evidence>